<reference evidence="2" key="1">
    <citation type="journal article" date="2019" name="Int. J. Syst. Evol. Microbiol.">
        <title>The Global Catalogue of Microorganisms (GCM) 10K type strain sequencing project: providing services to taxonomists for standard genome sequencing and annotation.</title>
        <authorList>
            <consortium name="The Broad Institute Genomics Platform"/>
            <consortium name="The Broad Institute Genome Sequencing Center for Infectious Disease"/>
            <person name="Wu L."/>
            <person name="Ma J."/>
        </authorList>
    </citation>
    <scope>NUCLEOTIDE SEQUENCE [LARGE SCALE GENOMIC DNA]</scope>
    <source>
        <strain evidence="2">JCM 31890</strain>
    </source>
</reference>
<dbReference type="SUPFAM" id="SSF51905">
    <property type="entry name" value="FAD/NAD(P)-binding domain"/>
    <property type="match status" value="1"/>
</dbReference>
<gene>
    <name evidence="1" type="ORF">GCM10023090_22030</name>
</gene>
<dbReference type="RefSeq" id="WP_425549583.1">
    <property type="nucleotide sequence ID" value="NZ_BAABEX010000024.1"/>
</dbReference>
<dbReference type="EMBL" id="BAABEX010000024">
    <property type="protein sequence ID" value="GAA4426277.1"/>
    <property type="molecule type" value="Genomic_DNA"/>
</dbReference>
<organism evidence="1 2">
    <name type="scientific">Acidovorax lacteus</name>
    <dbReference type="NCBI Taxonomy" id="1924988"/>
    <lineage>
        <taxon>Bacteria</taxon>
        <taxon>Pseudomonadati</taxon>
        <taxon>Pseudomonadota</taxon>
        <taxon>Betaproteobacteria</taxon>
        <taxon>Burkholderiales</taxon>
        <taxon>Comamonadaceae</taxon>
        <taxon>Acidovorax</taxon>
    </lineage>
</organism>
<dbReference type="PANTHER" id="PTHR42923:SF39">
    <property type="entry name" value="AMINO OXIDASE"/>
    <property type="match status" value="1"/>
</dbReference>
<protein>
    <submittedName>
        <fullName evidence="1">NAD(P)/FAD-dependent oxidoreductase</fullName>
    </submittedName>
</protein>
<proteinExistence type="predicted"/>
<dbReference type="Proteomes" id="UP001501788">
    <property type="component" value="Unassembled WGS sequence"/>
</dbReference>
<dbReference type="Gene3D" id="3.50.50.60">
    <property type="entry name" value="FAD/NAD(P)-binding domain"/>
    <property type="match status" value="1"/>
</dbReference>
<dbReference type="PANTHER" id="PTHR42923">
    <property type="entry name" value="PROTOPORPHYRINOGEN OXIDASE"/>
    <property type="match status" value="1"/>
</dbReference>
<keyword evidence="2" id="KW-1185">Reference proteome</keyword>
<name>A0ABP8LCB4_9BURK</name>
<evidence type="ECO:0000313" key="2">
    <source>
        <dbReference type="Proteomes" id="UP001501788"/>
    </source>
</evidence>
<dbReference type="InterPro" id="IPR050464">
    <property type="entry name" value="Zeta_carotene_desat/Oxidored"/>
</dbReference>
<dbReference type="InterPro" id="IPR036188">
    <property type="entry name" value="FAD/NAD-bd_sf"/>
</dbReference>
<dbReference type="Pfam" id="PF13450">
    <property type="entry name" value="NAD_binding_8"/>
    <property type="match status" value="1"/>
</dbReference>
<dbReference type="PROSITE" id="PS51257">
    <property type="entry name" value="PROKAR_LIPOPROTEIN"/>
    <property type="match status" value="1"/>
</dbReference>
<sequence length="573" mass="60856">MGADPRRRALLTAGMSLSLAPWLTGCDPAPPALTGGFAGADLARGHALRDLMASGALPAPARIHRVRALVAGGGVAGLAALRALRLAGVHDAMLLELEDTPGGNSRGTQLQGMACPQGAHYLPVPGDAAAEVQDLLESLGLRQRVAGRWQYDERHLCHSPQERLHMQGHWHEGLLPMAEVGEPTLAQYRHFAARVTALAQVAPFHMPMLTAAPARVSGGSALPAALRTLDGQTFAQWLDAEGLHDAHLRWYLDYCCRDDYGAGLARVSAWAGLHYFASRHGFHAPGDADPAGGEREGVLTWPEGNGWLSARMAAPLSTAGQVRSGCSVLRITEGRHRVQVDALDHASGRVERWEAERCVVALPLAVAQRVLASAPSFVAAAASRLHTAPWVVVNLALSGPLADRPGAAPAWDNVLYADATPGGLGYVDAGHQRLDPRPAPTVLSYYIALGDVPGARAQLAQAPWQHWVDVAVQALAEPHPDLRNRLTGALVCRYGHAMAVPVPGLLGHLQGLGASPPPGWARVRLGGERPRWLPTPHTARLAFAHSDWSGYSVFEEAFTRGHVAGAWASRAEA</sequence>
<accession>A0ABP8LCB4</accession>
<evidence type="ECO:0000313" key="1">
    <source>
        <dbReference type="EMBL" id="GAA4426277.1"/>
    </source>
</evidence>
<comment type="caution">
    <text evidence="1">The sequence shown here is derived from an EMBL/GenBank/DDBJ whole genome shotgun (WGS) entry which is preliminary data.</text>
</comment>